<dbReference type="Proteomes" id="UP000271098">
    <property type="component" value="Unassembled WGS sequence"/>
</dbReference>
<reference evidence="3" key="1">
    <citation type="submission" date="2016-06" db="UniProtKB">
        <authorList>
            <consortium name="WormBaseParasite"/>
        </authorList>
    </citation>
    <scope>IDENTIFICATION</scope>
</reference>
<protein>
    <submittedName>
        <fullName evidence="1 3">Uncharacterized protein</fullName>
    </submittedName>
</protein>
<keyword evidence="2" id="KW-1185">Reference proteome</keyword>
<organism evidence="3">
    <name type="scientific">Gongylonema pulchrum</name>
    <dbReference type="NCBI Taxonomy" id="637853"/>
    <lineage>
        <taxon>Eukaryota</taxon>
        <taxon>Metazoa</taxon>
        <taxon>Ecdysozoa</taxon>
        <taxon>Nematoda</taxon>
        <taxon>Chromadorea</taxon>
        <taxon>Rhabditida</taxon>
        <taxon>Spirurina</taxon>
        <taxon>Spiruromorpha</taxon>
        <taxon>Spiruroidea</taxon>
        <taxon>Gongylonematidae</taxon>
        <taxon>Gongylonema</taxon>
    </lineage>
</organism>
<gene>
    <name evidence="1" type="ORF">GPUH_LOCUS22178</name>
</gene>
<evidence type="ECO:0000313" key="3">
    <source>
        <dbReference type="WBParaSite" id="GPUH_0002220401-mRNA-1"/>
    </source>
</evidence>
<evidence type="ECO:0000313" key="2">
    <source>
        <dbReference type="Proteomes" id="UP000271098"/>
    </source>
</evidence>
<sequence length="84" mass="9187">MSEEQPRPAVNIVAIFGSAKTAWIVCRNNFAAAAEGAARLVLPSRVEMLTLIIIRLKDRPLGPSGAPPRSSWVQLTTKIEYIIN</sequence>
<dbReference type="EMBL" id="UYRT01094441">
    <property type="protein sequence ID" value="VDN39602.1"/>
    <property type="molecule type" value="Genomic_DNA"/>
</dbReference>
<dbReference type="AlphaFoldDB" id="A0A183EMI6"/>
<proteinExistence type="predicted"/>
<accession>A0A183EMI6</accession>
<name>A0A183EMI6_9BILA</name>
<reference evidence="1 2" key="2">
    <citation type="submission" date="2018-11" db="EMBL/GenBank/DDBJ databases">
        <authorList>
            <consortium name="Pathogen Informatics"/>
        </authorList>
    </citation>
    <scope>NUCLEOTIDE SEQUENCE [LARGE SCALE GENOMIC DNA]</scope>
</reference>
<evidence type="ECO:0000313" key="1">
    <source>
        <dbReference type="EMBL" id="VDN39602.1"/>
    </source>
</evidence>
<dbReference type="WBParaSite" id="GPUH_0002220401-mRNA-1">
    <property type="protein sequence ID" value="GPUH_0002220401-mRNA-1"/>
    <property type="gene ID" value="GPUH_0002220401"/>
</dbReference>